<name>E0NVI5_9BACT</name>
<dbReference type="Proteomes" id="UP000004394">
    <property type="component" value="Unassembled WGS sequence"/>
</dbReference>
<dbReference type="BioCyc" id="PMAR862515-HMP:GMOO-2223-MONOMER"/>
<evidence type="ECO:0000313" key="2">
    <source>
        <dbReference type="EMBL" id="EFM00919.1"/>
    </source>
</evidence>
<organism evidence="2 3">
    <name type="scientific">Hoylesella marshii DSM 16973 = JCM 13450</name>
    <dbReference type="NCBI Taxonomy" id="862515"/>
    <lineage>
        <taxon>Bacteria</taxon>
        <taxon>Pseudomonadati</taxon>
        <taxon>Bacteroidota</taxon>
        <taxon>Bacteroidia</taxon>
        <taxon>Bacteroidales</taxon>
        <taxon>Prevotellaceae</taxon>
        <taxon>Hoylesella</taxon>
    </lineage>
</organism>
<dbReference type="STRING" id="862515.HMPREF0658_2190"/>
<dbReference type="Pfam" id="PF11777">
    <property type="entry name" value="DUF3316"/>
    <property type="match status" value="1"/>
</dbReference>
<feature type="signal peptide" evidence="1">
    <location>
        <begin position="1"/>
        <end position="36"/>
    </location>
</feature>
<gene>
    <name evidence="2" type="ORF">HMPREF0658_2190</name>
</gene>
<dbReference type="EMBL" id="AEEI01000061">
    <property type="protein sequence ID" value="EFM00919.1"/>
    <property type="molecule type" value="Genomic_DNA"/>
</dbReference>
<dbReference type="RefSeq" id="WP_006950571.1">
    <property type="nucleotide sequence ID" value="NZ_GL397214.1"/>
</dbReference>
<dbReference type="HOGENOM" id="CLU_079009_0_0_10"/>
<comment type="caution">
    <text evidence="2">The sequence shown here is derived from an EMBL/GenBank/DDBJ whole genome shotgun (WGS) entry which is preliminary data.</text>
</comment>
<dbReference type="eggNOG" id="ENOG5030FNJ">
    <property type="taxonomic scope" value="Bacteria"/>
</dbReference>
<evidence type="ECO:0000256" key="1">
    <source>
        <dbReference type="SAM" id="SignalP"/>
    </source>
</evidence>
<sequence length="305" mass="34403">MKQMRNPLSPVATRSHFMGMAVLLAAFICWATSLHAQSSDTLSVEVHDSIAMLLQGGREGLDPYEEAPVTRRKMLAIGHTLILDTYLSPEQYRGTSLSFLSHTVYHKSGTPFSCEISHRGEVAKAAPRSQDGNELSGMYTFDYGWHYHWRLLEGRLRIKVGGLLDAQIGFLYNTRNSNNPAQAKVALHIMPSVTASYSFIFHGRHYLLRYEAAAPLAGLMFSPRYGQSYYEIFNKGNYDRNIVPTTFIATPSLRQMLTFDIPLGKSTFTVGYLGDYRQAAVNALKQHTYTHAFLLGYVKRFSIKR</sequence>
<evidence type="ECO:0008006" key="4">
    <source>
        <dbReference type="Google" id="ProtNLM"/>
    </source>
</evidence>
<protein>
    <recommendedName>
        <fullName evidence="4">DUF3316 domain-containing protein</fullName>
    </recommendedName>
</protein>
<keyword evidence="3" id="KW-1185">Reference proteome</keyword>
<keyword evidence="1" id="KW-0732">Signal</keyword>
<dbReference type="AlphaFoldDB" id="E0NVI5"/>
<feature type="chain" id="PRO_5003138435" description="DUF3316 domain-containing protein" evidence="1">
    <location>
        <begin position="37"/>
        <end position="305"/>
    </location>
</feature>
<accession>E0NVI5</accession>
<proteinExistence type="predicted"/>
<dbReference type="InterPro" id="IPR016879">
    <property type="entry name" value="UCP028299"/>
</dbReference>
<reference evidence="2" key="1">
    <citation type="submission" date="2010-07" db="EMBL/GenBank/DDBJ databases">
        <authorList>
            <person name="Muzny D."/>
            <person name="Qin X."/>
            <person name="Deng J."/>
            <person name="Jiang H."/>
            <person name="Liu Y."/>
            <person name="Qu J."/>
            <person name="Song X.-Z."/>
            <person name="Zhang L."/>
            <person name="Thornton R."/>
            <person name="Coyle M."/>
            <person name="Francisco L."/>
            <person name="Jackson L."/>
            <person name="Javaid M."/>
            <person name="Korchina V."/>
            <person name="Kovar C."/>
            <person name="Mata R."/>
            <person name="Mathew T."/>
            <person name="Ngo R."/>
            <person name="Nguyen L."/>
            <person name="Nguyen N."/>
            <person name="Okwuonu G."/>
            <person name="Ongeri F."/>
            <person name="Pham C."/>
            <person name="Simmons D."/>
            <person name="Wilczek-Boney K."/>
            <person name="Hale W."/>
            <person name="Jakkamsetti A."/>
            <person name="Pham P."/>
            <person name="Ruth R."/>
            <person name="San Lucas F."/>
            <person name="Warren J."/>
            <person name="Zhang J."/>
            <person name="Zhao Z."/>
            <person name="Zhou C."/>
            <person name="Zhu D."/>
            <person name="Lee S."/>
            <person name="Bess C."/>
            <person name="Blankenburg K."/>
            <person name="Forbes L."/>
            <person name="Fu Q."/>
            <person name="Gubbala S."/>
            <person name="Hirani K."/>
            <person name="Jayaseelan J.C."/>
            <person name="Lara F."/>
            <person name="Munidasa M."/>
            <person name="Palculict T."/>
            <person name="Patil S."/>
            <person name="Pu L.-L."/>
            <person name="Saada N."/>
            <person name="Tang L."/>
            <person name="Weissenberger G."/>
            <person name="Zhu Y."/>
            <person name="Hemphill L."/>
            <person name="Shang Y."/>
            <person name="Youmans B."/>
            <person name="Ayvaz T."/>
            <person name="Ross M."/>
            <person name="Santibanez J."/>
            <person name="Aqrawi P."/>
            <person name="Gross S."/>
            <person name="Joshi V."/>
            <person name="Fowler G."/>
            <person name="Nazareth L."/>
            <person name="Reid J."/>
            <person name="Worley K."/>
            <person name="Petrosino J."/>
            <person name="Highlander S."/>
            <person name="Gibbs R."/>
        </authorList>
    </citation>
    <scope>NUCLEOTIDE SEQUENCE [LARGE SCALE GENOMIC DNA]</scope>
    <source>
        <strain evidence="2">DSM 16973</strain>
    </source>
</reference>
<evidence type="ECO:0000313" key="3">
    <source>
        <dbReference type="Proteomes" id="UP000004394"/>
    </source>
</evidence>